<keyword evidence="4" id="KW-1185">Reference proteome</keyword>
<gene>
    <name evidence="3" type="ORF">PIB30_070487</name>
</gene>
<evidence type="ECO:0000256" key="1">
    <source>
        <dbReference type="SAM" id="MobiDB-lite"/>
    </source>
</evidence>
<name>A0ABU6ZMS4_9FABA</name>
<dbReference type="Pfam" id="PF10536">
    <property type="entry name" value="PMD"/>
    <property type="match status" value="1"/>
</dbReference>
<reference evidence="3 4" key="1">
    <citation type="journal article" date="2023" name="Plants (Basel)">
        <title>Bridging the Gap: Combining Genomics and Transcriptomics Approaches to Understand Stylosanthes scabra, an Orphan Legume from the Brazilian Caatinga.</title>
        <authorList>
            <person name="Ferreira-Neto J.R.C."/>
            <person name="da Silva M.D."/>
            <person name="Binneck E."/>
            <person name="de Melo N.F."/>
            <person name="da Silva R.H."/>
            <person name="de Melo A.L.T.M."/>
            <person name="Pandolfi V."/>
            <person name="Bustamante F.O."/>
            <person name="Brasileiro-Vidal A.C."/>
            <person name="Benko-Iseppon A.M."/>
        </authorList>
    </citation>
    <scope>NUCLEOTIDE SEQUENCE [LARGE SCALE GENOMIC DNA]</scope>
    <source>
        <tissue evidence="3">Leaves</tissue>
    </source>
</reference>
<feature type="region of interest" description="Disordered" evidence="1">
    <location>
        <begin position="259"/>
        <end position="314"/>
    </location>
</feature>
<evidence type="ECO:0000313" key="4">
    <source>
        <dbReference type="Proteomes" id="UP001341840"/>
    </source>
</evidence>
<organism evidence="3 4">
    <name type="scientific">Stylosanthes scabra</name>
    <dbReference type="NCBI Taxonomy" id="79078"/>
    <lineage>
        <taxon>Eukaryota</taxon>
        <taxon>Viridiplantae</taxon>
        <taxon>Streptophyta</taxon>
        <taxon>Embryophyta</taxon>
        <taxon>Tracheophyta</taxon>
        <taxon>Spermatophyta</taxon>
        <taxon>Magnoliopsida</taxon>
        <taxon>eudicotyledons</taxon>
        <taxon>Gunneridae</taxon>
        <taxon>Pentapetalae</taxon>
        <taxon>rosids</taxon>
        <taxon>fabids</taxon>
        <taxon>Fabales</taxon>
        <taxon>Fabaceae</taxon>
        <taxon>Papilionoideae</taxon>
        <taxon>50 kb inversion clade</taxon>
        <taxon>dalbergioids sensu lato</taxon>
        <taxon>Dalbergieae</taxon>
        <taxon>Pterocarpus clade</taxon>
        <taxon>Stylosanthes</taxon>
    </lineage>
</organism>
<feature type="compositionally biased region" description="Low complexity" evidence="1">
    <location>
        <begin position="290"/>
        <end position="303"/>
    </location>
</feature>
<comment type="caution">
    <text evidence="3">The sequence shown here is derived from an EMBL/GenBank/DDBJ whole genome shotgun (WGS) entry which is preliminary data.</text>
</comment>
<feature type="region of interest" description="Disordered" evidence="1">
    <location>
        <begin position="209"/>
        <end position="242"/>
    </location>
</feature>
<accession>A0ABU6ZMS4</accession>
<dbReference type="InterPro" id="IPR044824">
    <property type="entry name" value="MAIN-like"/>
</dbReference>
<dbReference type="Proteomes" id="UP001341840">
    <property type="component" value="Unassembled WGS sequence"/>
</dbReference>
<sequence length="373" mass="42962">MSWIYHRFTRCCPRSVGQIAWPLASRLIGFQQPDRDRQEGRLLRWREELDRSDIAQFRWAPYDVQELQAIVPDWIRSHLEIYTWRSAVPVVCFNMVHMHHIDRVLRQYGGEQPVPRAPVDLTRLMTSTGRGEDRWWPGTLRSWYDGWRARGSQQVLVTIHACRDFRGTQEYFTWYVVAVGVGRFLSQGRRLDDPRWMFAPLDLPFTTTHPRDDLTMPEEAPARRRRAAAVDPHRPLANARDRRRREKIGVRVGGEEADLFARYEDEGDNRDQPHISPERSQRGDPDITGSSSMMPPMHASHPAGSGAPHTFPSTASPDPFFHVTLDEGTLDEVFDMIRAPDTVVVSQAASYRVGRDQRLDPSSSVFVPSPLPF</sequence>
<proteinExistence type="predicted"/>
<dbReference type="EMBL" id="JASCZI010272655">
    <property type="protein sequence ID" value="MED6223076.1"/>
    <property type="molecule type" value="Genomic_DNA"/>
</dbReference>
<dbReference type="PANTHER" id="PTHR46033:SF8">
    <property type="entry name" value="PROTEIN MAINTENANCE OF MERISTEMS-LIKE"/>
    <property type="match status" value="1"/>
</dbReference>
<feature type="compositionally biased region" description="Basic and acidic residues" evidence="1">
    <location>
        <begin position="259"/>
        <end position="285"/>
    </location>
</feature>
<protein>
    <recommendedName>
        <fullName evidence="2">Aminotransferase-like plant mobile domain-containing protein</fullName>
    </recommendedName>
</protein>
<feature type="region of interest" description="Disordered" evidence="1">
    <location>
        <begin position="354"/>
        <end position="373"/>
    </location>
</feature>
<evidence type="ECO:0000259" key="2">
    <source>
        <dbReference type="Pfam" id="PF10536"/>
    </source>
</evidence>
<dbReference type="InterPro" id="IPR019557">
    <property type="entry name" value="AminoTfrase-like_pln_mobile"/>
</dbReference>
<feature type="domain" description="Aminotransferase-like plant mobile" evidence="2">
    <location>
        <begin position="3"/>
        <end position="175"/>
    </location>
</feature>
<feature type="compositionally biased region" description="Low complexity" evidence="1">
    <location>
        <begin position="361"/>
        <end position="373"/>
    </location>
</feature>
<evidence type="ECO:0000313" key="3">
    <source>
        <dbReference type="EMBL" id="MED6223076.1"/>
    </source>
</evidence>
<dbReference type="PANTHER" id="PTHR46033">
    <property type="entry name" value="PROTEIN MAIN-LIKE 2"/>
    <property type="match status" value="1"/>
</dbReference>